<protein>
    <submittedName>
        <fullName evidence="2">Uncharacterized protein</fullName>
    </submittedName>
</protein>
<gene>
    <name evidence="2" type="ORF">NEF87_001382</name>
</gene>
<organism evidence="2 3">
    <name type="scientific">Candidatus Lokiarchaeum ossiferum</name>
    <dbReference type="NCBI Taxonomy" id="2951803"/>
    <lineage>
        <taxon>Archaea</taxon>
        <taxon>Promethearchaeati</taxon>
        <taxon>Promethearchaeota</taxon>
        <taxon>Promethearchaeia</taxon>
        <taxon>Promethearchaeales</taxon>
        <taxon>Promethearchaeaceae</taxon>
        <taxon>Candidatus Lokiarchaeum</taxon>
    </lineage>
</organism>
<evidence type="ECO:0000313" key="2">
    <source>
        <dbReference type="EMBL" id="UYP45097.1"/>
    </source>
</evidence>
<keyword evidence="1" id="KW-0472">Membrane</keyword>
<evidence type="ECO:0000256" key="1">
    <source>
        <dbReference type="SAM" id="Phobius"/>
    </source>
</evidence>
<keyword evidence="3" id="KW-1185">Reference proteome</keyword>
<proteinExistence type="predicted"/>
<name>A0ABY6HRS3_9ARCH</name>
<dbReference type="EMBL" id="CP104013">
    <property type="protein sequence ID" value="UYP45097.1"/>
    <property type="molecule type" value="Genomic_DNA"/>
</dbReference>
<keyword evidence="1" id="KW-0812">Transmembrane</keyword>
<evidence type="ECO:0000313" key="3">
    <source>
        <dbReference type="Proteomes" id="UP001208689"/>
    </source>
</evidence>
<accession>A0ABY6HRS3</accession>
<keyword evidence="1" id="KW-1133">Transmembrane helix</keyword>
<feature type="transmembrane region" description="Helical" evidence="1">
    <location>
        <begin position="464"/>
        <end position="485"/>
    </location>
</feature>
<reference evidence="2" key="1">
    <citation type="submission" date="2022-09" db="EMBL/GenBank/DDBJ databases">
        <title>Actin cytoskeleton and complex cell architecture in an #Asgard archaeon.</title>
        <authorList>
            <person name="Ponce Toledo R.I."/>
            <person name="Schleper C."/>
            <person name="Rodrigues Oliveira T."/>
            <person name="Wollweber F."/>
            <person name="Xu J."/>
            <person name="Rittmann S."/>
            <person name="Klingl A."/>
            <person name="Pilhofer M."/>
        </authorList>
    </citation>
    <scope>NUCLEOTIDE SEQUENCE</scope>
    <source>
        <strain evidence="2">B-35</strain>
    </source>
</reference>
<sequence length="617" mass="71837">MAQKYWAKFIWISVLNLYVGNLLGDCVKIHMDQKITWKRFLWIVFIIGQINFYVPKTNYDLETVDAESSKTILNINPKKIYSNENETSDANFDLIENNTVGFRVLTPNNKTFFRSFPSLQLEILNTTVIESNEGYWWRISNISDEVDLDSLDPFNPLNSNMVSTLFNITLKEKWDQTNETIPIFVQFFIKINSSVNYTYSLNITKDLHAPTFDLGFQLTQNGQLIKYHDNPFYFTESPLVYLWITDNVANDVEVYFTVNNRKYSDFGYANNPTTYFFNGTMSSIILQDFQNMPEGQNVIYIYVNDTAGNPTSSYEITFIKDTIPPAFESGDPNTFWAQNGNVSLKSVYNPIYDAYEFDEQPTLYFSFKDDDISNFKIYVNLTRNHRSIHSDFVDMEDPTIDYISLIPIQRSKGEFYVVFPDQIWEAMKFNDLLLRIELEDRAGNIGSFTLKITRIASLSAQLNYFIAFLVLLGIIVITIVFTFLYSPIYDRLWKRHNPLEKDLQTLDPELLDVVLPPIDAVKSHRLLEFSQLNANNLQVQGAIPPDVEEILTSPMQIVDLDEIRMLLTKFKMDSLQQEEFIREMVALSPAERFEFIQNFMSTDEDDFEDISDDDDFF</sequence>
<dbReference type="Proteomes" id="UP001208689">
    <property type="component" value="Chromosome"/>
</dbReference>